<feature type="region of interest" description="Disordered" evidence="1">
    <location>
        <begin position="1"/>
        <end position="87"/>
    </location>
</feature>
<sequence>MSSEVITPNSTEYNPGRRRSIGELGLEIEKNRKQEEAEEKQSSKEGADKYRVNEAGADVTKSERMRQRKKRRSSIGSMVAGFKNILG</sequence>
<proteinExistence type="predicted"/>
<gene>
    <name evidence="2" type="ORF">TrST_g5252</name>
</gene>
<name>A0A9W6ZQC6_9STRA</name>
<organism evidence="2 3">
    <name type="scientific">Triparma strigata</name>
    <dbReference type="NCBI Taxonomy" id="1606541"/>
    <lineage>
        <taxon>Eukaryota</taxon>
        <taxon>Sar</taxon>
        <taxon>Stramenopiles</taxon>
        <taxon>Ochrophyta</taxon>
        <taxon>Bolidophyceae</taxon>
        <taxon>Parmales</taxon>
        <taxon>Triparmaceae</taxon>
        <taxon>Triparma</taxon>
    </lineage>
</organism>
<evidence type="ECO:0000256" key="1">
    <source>
        <dbReference type="SAM" id="MobiDB-lite"/>
    </source>
</evidence>
<dbReference type="OrthoDB" id="10454647at2759"/>
<feature type="compositionally biased region" description="Polar residues" evidence="1">
    <location>
        <begin position="1"/>
        <end position="13"/>
    </location>
</feature>
<dbReference type="AlphaFoldDB" id="A0A9W6ZQC6"/>
<reference evidence="3" key="1">
    <citation type="journal article" date="2023" name="Commun. Biol.">
        <title>Genome analysis of Parmales, the sister group of diatoms, reveals the evolutionary specialization of diatoms from phago-mixotrophs to photoautotrophs.</title>
        <authorList>
            <person name="Ban H."/>
            <person name="Sato S."/>
            <person name="Yoshikawa S."/>
            <person name="Yamada K."/>
            <person name="Nakamura Y."/>
            <person name="Ichinomiya M."/>
            <person name="Sato N."/>
            <person name="Blanc-Mathieu R."/>
            <person name="Endo H."/>
            <person name="Kuwata A."/>
            <person name="Ogata H."/>
        </authorList>
    </citation>
    <scope>NUCLEOTIDE SEQUENCE [LARGE SCALE GENOMIC DNA]</scope>
    <source>
        <strain evidence="3">NIES 3701</strain>
    </source>
</reference>
<feature type="compositionally biased region" description="Basic and acidic residues" evidence="1">
    <location>
        <begin position="27"/>
        <end position="52"/>
    </location>
</feature>
<accession>A0A9W6ZQC6</accession>
<evidence type="ECO:0000313" key="2">
    <source>
        <dbReference type="EMBL" id="GMH58859.1"/>
    </source>
</evidence>
<dbReference type="EMBL" id="BRXY01000055">
    <property type="protein sequence ID" value="GMH58859.1"/>
    <property type="molecule type" value="Genomic_DNA"/>
</dbReference>
<dbReference type="Proteomes" id="UP001165085">
    <property type="component" value="Unassembled WGS sequence"/>
</dbReference>
<keyword evidence="3" id="KW-1185">Reference proteome</keyword>
<evidence type="ECO:0000313" key="3">
    <source>
        <dbReference type="Proteomes" id="UP001165085"/>
    </source>
</evidence>
<comment type="caution">
    <text evidence="2">The sequence shown here is derived from an EMBL/GenBank/DDBJ whole genome shotgun (WGS) entry which is preliminary data.</text>
</comment>
<protein>
    <submittedName>
        <fullName evidence="2">Uncharacterized protein</fullName>
    </submittedName>
</protein>